<evidence type="ECO:0000313" key="3">
    <source>
        <dbReference type="Proteomes" id="UP000092460"/>
    </source>
</evidence>
<keyword evidence="3" id="KW-1185">Reference proteome</keyword>
<accession>A0A1B0B1V3</accession>
<dbReference type="EMBL" id="JXJN01007328">
    <property type="status" value="NOT_ANNOTATED_CDS"/>
    <property type="molecule type" value="Genomic_DNA"/>
</dbReference>
<name>A0A1B0B1V3_9MUSC</name>
<reference evidence="2" key="2">
    <citation type="submission" date="2020-05" db="UniProtKB">
        <authorList>
            <consortium name="EnsemblMetazoa"/>
        </authorList>
    </citation>
    <scope>IDENTIFICATION</scope>
    <source>
        <strain evidence="2">IAEA</strain>
    </source>
</reference>
<dbReference type="Proteomes" id="UP000092460">
    <property type="component" value="Unassembled WGS sequence"/>
</dbReference>
<reference evidence="3" key="1">
    <citation type="submission" date="2015-01" db="EMBL/GenBank/DDBJ databases">
        <authorList>
            <person name="Aksoy S."/>
            <person name="Warren W."/>
            <person name="Wilson R.K."/>
        </authorList>
    </citation>
    <scope>NUCLEOTIDE SEQUENCE [LARGE SCALE GENOMIC DNA]</scope>
    <source>
        <strain evidence="3">IAEA</strain>
    </source>
</reference>
<organism evidence="2 3">
    <name type="scientific">Glossina palpalis gambiensis</name>
    <dbReference type="NCBI Taxonomy" id="67801"/>
    <lineage>
        <taxon>Eukaryota</taxon>
        <taxon>Metazoa</taxon>
        <taxon>Ecdysozoa</taxon>
        <taxon>Arthropoda</taxon>
        <taxon>Hexapoda</taxon>
        <taxon>Insecta</taxon>
        <taxon>Pterygota</taxon>
        <taxon>Neoptera</taxon>
        <taxon>Endopterygota</taxon>
        <taxon>Diptera</taxon>
        <taxon>Brachycera</taxon>
        <taxon>Muscomorpha</taxon>
        <taxon>Hippoboscoidea</taxon>
        <taxon>Glossinidae</taxon>
        <taxon>Glossina</taxon>
    </lineage>
</organism>
<feature type="chain" id="PRO_5008404382" evidence="1">
    <location>
        <begin position="28"/>
        <end position="149"/>
    </location>
</feature>
<keyword evidence="1" id="KW-0732">Signal</keyword>
<dbReference type="VEuPathDB" id="VectorBase:GPPI016155"/>
<sequence>MLMTTMTILMMLLLLLLLLLLLHQIKGKKTDSCRLPNDIAQVHQHMHPIYIRMHAYVDPLFYIPLYVSHLIDLPSSITDKLYHASPLNQLTTNTATVKSLYYSGGFISNSSYMRLQCFLESQVLSHNSTLFVMFTFHHFIPGFSTCSAK</sequence>
<dbReference type="AlphaFoldDB" id="A0A1B0B1V3"/>
<evidence type="ECO:0000256" key="1">
    <source>
        <dbReference type="SAM" id="SignalP"/>
    </source>
</evidence>
<evidence type="ECO:0000313" key="2">
    <source>
        <dbReference type="EnsemblMetazoa" id="GPPI016155-PA"/>
    </source>
</evidence>
<proteinExistence type="predicted"/>
<feature type="signal peptide" evidence="1">
    <location>
        <begin position="1"/>
        <end position="27"/>
    </location>
</feature>
<protein>
    <submittedName>
        <fullName evidence="2">Uncharacterized protein</fullName>
    </submittedName>
</protein>
<dbReference type="EnsemblMetazoa" id="GPPI016155-RA">
    <property type="protein sequence ID" value="GPPI016155-PA"/>
    <property type="gene ID" value="GPPI016155"/>
</dbReference>